<evidence type="ECO:0000256" key="6">
    <source>
        <dbReference type="SAM" id="Phobius"/>
    </source>
</evidence>
<evidence type="ECO:0000256" key="3">
    <source>
        <dbReference type="ARBA" id="ARBA00022989"/>
    </source>
</evidence>
<feature type="compositionally biased region" description="Pro residues" evidence="5">
    <location>
        <begin position="122"/>
        <end position="131"/>
    </location>
</feature>
<dbReference type="EMBL" id="FLUQ01000001">
    <property type="protein sequence ID" value="SBV98573.1"/>
    <property type="molecule type" value="Genomic_DNA"/>
</dbReference>
<protein>
    <recommendedName>
        <fullName evidence="7">Translocation and assembly module TamB C-terminal domain-containing protein</fullName>
    </recommendedName>
</protein>
<dbReference type="GO" id="GO:0097347">
    <property type="term" value="C:TAM protein secretion complex"/>
    <property type="evidence" value="ECO:0007669"/>
    <property type="project" value="TreeGrafter"/>
</dbReference>
<evidence type="ECO:0000259" key="7">
    <source>
        <dbReference type="Pfam" id="PF04357"/>
    </source>
</evidence>
<evidence type="ECO:0000256" key="4">
    <source>
        <dbReference type="ARBA" id="ARBA00023136"/>
    </source>
</evidence>
<evidence type="ECO:0000256" key="2">
    <source>
        <dbReference type="ARBA" id="ARBA00022692"/>
    </source>
</evidence>
<dbReference type="GO" id="GO:0005886">
    <property type="term" value="C:plasma membrane"/>
    <property type="evidence" value="ECO:0007669"/>
    <property type="project" value="InterPro"/>
</dbReference>
<feature type="transmembrane region" description="Helical" evidence="6">
    <location>
        <begin position="12"/>
        <end position="34"/>
    </location>
</feature>
<dbReference type="InterPro" id="IPR007452">
    <property type="entry name" value="TamB_C"/>
</dbReference>
<feature type="compositionally biased region" description="Gly residues" evidence="5">
    <location>
        <begin position="1348"/>
        <end position="1365"/>
    </location>
</feature>
<feature type="domain" description="Translocation and assembly module TamB C-terminal" evidence="7">
    <location>
        <begin position="1057"/>
        <end position="1429"/>
    </location>
</feature>
<keyword evidence="4 6" id="KW-0472">Membrane</keyword>
<dbReference type="Pfam" id="PF04357">
    <property type="entry name" value="TamB"/>
    <property type="match status" value="1"/>
</dbReference>
<accession>A0A212JGK3</accession>
<name>A0A212JGK3_9DELT</name>
<evidence type="ECO:0000256" key="1">
    <source>
        <dbReference type="ARBA" id="ARBA00004167"/>
    </source>
</evidence>
<evidence type="ECO:0000313" key="8">
    <source>
        <dbReference type="EMBL" id="SBV98573.1"/>
    </source>
</evidence>
<evidence type="ECO:0000256" key="5">
    <source>
        <dbReference type="SAM" id="MobiDB-lite"/>
    </source>
</evidence>
<reference evidence="8" key="1">
    <citation type="submission" date="2016-04" db="EMBL/GenBank/DDBJ databases">
        <authorList>
            <person name="Evans L.H."/>
            <person name="Alamgir A."/>
            <person name="Owens N."/>
            <person name="Weber N.D."/>
            <person name="Virtaneva K."/>
            <person name="Barbian K."/>
            <person name="Babar A."/>
            <person name="Rosenke K."/>
        </authorList>
    </citation>
    <scope>NUCLEOTIDE SEQUENCE</scope>
    <source>
        <strain evidence="8">86</strain>
    </source>
</reference>
<gene>
    <name evidence="8" type="ORF">KL86DPRO_11412</name>
</gene>
<dbReference type="PANTHER" id="PTHR36985">
    <property type="entry name" value="TRANSLOCATION AND ASSEMBLY MODULE SUBUNIT TAMB"/>
    <property type="match status" value="1"/>
</dbReference>
<proteinExistence type="predicted"/>
<sequence>MRIPAKKILRISGLVLGGILLVLCLAVATVLVWLRTGSGERFVADFAAKSLADQGLFLTMDGLEGPLPSRVLLTNVSLADAKGTWFAAKELELVLSLGDLFRLTGAVSLARVDTPEVFRLPELPPSPPAATPPAEEAKTSSPYFSLPVAVRLDTLAIENLGIYAPLVFPDAPQGSGPLLRASLHGSAKAEAEHPLTAEASLDASVADIQALAAQVQSPVPLAGFSLTVNANATIGATIDATVKGTATPEAWNEKLPIDYGLQAGLAGAKAALQSAFLDGLGLRLDAVGGADLETLAASAKTTLTTQAGGKWETVVARLAGQDMGGSVTAALEASVDGDKKIAATADLSGTAMRWGSDELQRILGPQFTVKATADGSESTRFALNLATLEAGAVSASGSGSFALKDKALSAAFEAALSDIKAAAPGVEGALRAKLNASGTLDAPAATLEVASDAIKTDAASVANLRANATLSGTLKAPAATLDATVDAITAQAASLRAVAAKARLSGTLAAPVFSLEATSESIKTQAGEFKQFRAGIDGTASLPEGAEKTVDTKAGVTLGASPAGPVALHTALAAAQKTDGAVTARLSGLDLTLAGTALAADITAAIPPPGPNSGAGAVLPSLNGTASATVTDWKPIAALSGVPIAGGKAGFDAKFTHSANAQQITASLRAEALSLPDAFAINGLSGTVEARDLANPDVALNLALGKGEAGPVTWQTGAVAVTAKQGKGAFAAALRTDKTASQAVASAPKGAPAQPGKAERLTVAGSFALSPMRVTLDRLAARVPDSPMGIYLTAPATVDLGDAVKVKNLKLNVVPGNGAIALDAALAGGNADLTATVTEFPFRLIREAVQAPVPDGTLSAEAVIKKSGAAVQGKIDAKAVVTAPAVGKAKTPAVAFILASTLDQRADPNFPQLKSGGGISRLRGSLNVGFEGSQTAPNQAAKTPANSPDAQIHFNVPLRFAANGAPEPAMTAPLGAKVAWRGEIAPLWALAPVPDRNLSGLAQVDAEVKGPMEKPEYTVNAYVANGRFEDSILGVLLTNIAVEAASASSGDSKLLMRAEDGMGGYVALEGALSSPGQPAGNAVSSAPRITARGHINHLQPLHRDDIFLRLSGKLSVDGPLDTMKVAADVEVERGELSIAKLAGGVRTLEITDPAAQQEKPSSGPELDVKVAIPHRFYIRGRGLDSEWAGNLAVKGKASAPSLTGSLKPVRGTFDLMSRPFAFSGGDIAFMGGDRIDPGLNLNLTYDGPNIMAIVRATGTASKPEIKMESQPSLPQDQIMAEVLFGKEFSKLSRFEALQVANSLRQLANIGGDGLDPLATMRTKLGIDMLRVGSSGGETGDNRSVSGAPGAGTVGGGGNGSSGGGSDSAATPTLEAGKYINDAIYVGVEQGATADSTGVRIEVELRPNLSLQGKTTSNSSQIGLGWKKDY</sequence>
<feature type="region of interest" description="Disordered" evidence="5">
    <location>
        <begin position="1331"/>
        <end position="1369"/>
    </location>
</feature>
<feature type="region of interest" description="Disordered" evidence="5">
    <location>
        <begin position="120"/>
        <end position="139"/>
    </location>
</feature>
<dbReference type="PANTHER" id="PTHR36985:SF1">
    <property type="entry name" value="TRANSLOCATION AND ASSEMBLY MODULE SUBUNIT TAMB"/>
    <property type="match status" value="1"/>
</dbReference>
<keyword evidence="3 6" id="KW-1133">Transmembrane helix</keyword>
<organism evidence="8">
    <name type="scientific">uncultured delta proteobacterium</name>
    <dbReference type="NCBI Taxonomy" id="34034"/>
    <lineage>
        <taxon>Bacteria</taxon>
        <taxon>Deltaproteobacteria</taxon>
        <taxon>environmental samples</taxon>
    </lineage>
</organism>
<comment type="subcellular location">
    <subcellularLocation>
        <location evidence="1">Membrane</location>
        <topology evidence="1">Single-pass membrane protein</topology>
    </subcellularLocation>
</comment>
<dbReference type="GO" id="GO:0009306">
    <property type="term" value="P:protein secretion"/>
    <property type="evidence" value="ECO:0007669"/>
    <property type="project" value="InterPro"/>
</dbReference>
<keyword evidence="2 6" id="KW-0812">Transmembrane</keyword>